<dbReference type="EMBL" id="LAZR01049633">
    <property type="protein sequence ID" value="KKK89185.1"/>
    <property type="molecule type" value="Genomic_DNA"/>
</dbReference>
<dbReference type="AlphaFoldDB" id="A0A0F8ZT76"/>
<proteinExistence type="predicted"/>
<organism evidence="1">
    <name type="scientific">marine sediment metagenome</name>
    <dbReference type="NCBI Taxonomy" id="412755"/>
    <lineage>
        <taxon>unclassified sequences</taxon>
        <taxon>metagenomes</taxon>
        <taxon>ecological metagenomes</taxon>
    </lineage>
</organism>
<evidence type="ECO:0008006" key="2">
    <source>
        <dbReference type="Google" id="ProtNLM"/>
    </source>
</evidence>
<name>A0A0F8ZT76_9ZZZZ</name>
<gene>
    <name evidence="1" type="ORF">LCGC14_2735670</name>
</gene>
<comment type="caution">
    <text evidence="1">The sequence shown here is derived from an EMBL/GenBank/DDBJ whole genome shotgun (WGS) entry which is preliminary data.</text>
</comment>
<reference evidence="1" key="1">
    <citation type="journal article" date="2015" name="Nature">
        <title>Complex archaea that bridge the gap between prokaryotes and eukaryotes.</title>
        <authorList>
            <person name="Spang A."/>
            <person name="Saw J.H."/>
            <person name="Jorgensen S.L."/>
            <person name="Zaremba-Niedzwiedzka K."/>
            <person name="Martijn J."/>
            <person name="Lind A.E."/>
            <person name="van Eijk R."/>
            <person name="Schleper C."/>
            <person name="Guy L."/>
            <person name="Ettema T.J."/>
        </authorList>
    </citation>
    <scope>NUCLEOTIDE SEQUENCE</scope>
</reference>
<accession>A0A0F8ZT76</accession>
<evidence type="ECO:0000313" key="1">
    <source>
        <dbReference type="EMBL" id="KKK89185.1"/>
    </source>
</evidence>
<dbReference type="InterPro" id="IPR043519">
    <property type="entry name" value="NT_sf"/>
</dbReference>
<protein>
    <recommendedName>
        <fullName evidence="2">Poly A polymerase head domain-containing protein</fullName>
    </recommendedName>
</protein>
<dbReference type="Gene3D" id="3.30.460.10">
    <property type="entry name" value="Beta Polymerase, domain 2"/>
    <property type="match status" value="1"/>
</dbReference>
<dbReference type="Pfam" id="PF26128">
    <property type="entry name" value="Gad2"/>
    <property type="match status" value="1"/>
</dbReference>
<sequence>MITLARCDLKWCLNRLPKDVLALMKEEGDKVVLAGGYIRARIAGEKPSDIDMFTKTPERAELYARRLAGDYKRIVETDNAYSVIGKGLTVQFIKKWVYDRPCDVLGSFDFTIARACIWFADKDWHGLCDDNYYIDLAARRLVYCSPKRIEEVGGSMLRVLKFYQRGYRIPLDSLGGVIARVMTGIDLERPGAQSEDDWKLIITGLLREVDPATDPMHIAHLPAQDATDG</sequence>